<feature type="compositionally biased region" description="Basic and acidic residues" evidence="1">
    <location>
        <begin position="66"/>
        <end position="80"/>
    </location>
</feature>
<proteinExistence type="predicted"/>
<sequence>METGELQPACGQRVEVRRPYLAAERAEVRIAKIVGDDDEDVGLRRRLGGGGARVLCMAAGGGGQRDGGRQRGGEQGDGQRGRSHGAFSRKGAPASLA</sequence>
<name>A0A2A2K389_9BILA</name>
<keyword evidence="3" id="KW-1185">Reference proteome</keyword>
<evidence type="ECO:0000313" key="3">
    <source>
        <dbReference type="Proteomes" id="UP000218231"/>
    </source>
</evidence>
<dbReference type="Proteomes" id="UP000218231">
    <property type="component" value="Unassembled WGS sequence"/>
</dbReference>
<dbReference type="EMBL" id="LIAE01009772">
    <property type="protein sequence ID" value="PAV68340.1"/>
    <property type="molecule type" value="Genomic_DNA"/>
</dbReference>
<evidence type="ECO:0000313" key="2">
    <source>
        <dbReference type="EMBL" id="PAV68340.1"/>
    </source>
</evidence>
<feature type="region of interest" description="Disordered" evidence="1">
    <location>
        <begin position="59"/>
        <end position="97"/>
    </location>
</feature>
<organism evidence="2 3">
    <name type="scientific">Diploscapter pachys</name>
    <dbReference type="NCBI Taxonomy" id="2018661"/>
    <lineage>
        <taxon>Eukaryota</taxon>
        <taxon>Metazoa</taxon>
        <taxon>Ecdysozoa</taxon>
        <taxon>Nematoda</taxon>
        <taxon>Chromadorea</taxon>
        <taxon>Rhabditida</taxon>
        <taxon>Rhabditina</taxon>
        <taxon>Rhabditomorpha</taxon>
        <taxon>Rhabditoidea</taxon>
        <taxon>Rhabditidae</taxon>
        <taxon>Diploscapter</taxon>
    </lineage>
</organism>
<protein>
    <submittedName>
        <fullName evidence="2">Uncharacterized protein</fullName>
    </submittedName>
</protein>
<comment type="caution">
    <text evidence="2">The sequence shown here is derived from an EMBL/GenBank/DDBJ whole genome shotgun (WGS) entry which is preliminary data.</text>
</comment>
<gene>
    <name evidence="2" type="ORF">WR25_13237</name>
</gene>
<reference evidence="2 3" key="1">
    <citation type="journal article" date="2017" name="Curr. Biol.">
        <title>Genome architecture and evolution of a unichromosomal asexual nematode.</title>
        <authorList>
            <person name="Fradin H."/>
            <person name="Zegar C."/>
            <person name="Gutwein M."/>
            <person name="Lucas J."/>
            <person name="Kovtun M."/>
            <person name="Corcoran D."/>
            <person name="Baugh L.R."/>
            <person name="Kiontke K."/>
            <person name="Gunsalus K."/>
            <person name="Fitch D.H."/>
            <person name="Piano F."/>
        </authorList>
    </citation>
    <scope>NUCLEOTIDE SEQUENCE [LARGE SCALE GENOMIC DNA]</scope>
    <source>
        <strain evidence="2">PF1309</strain>
    </source>
</reference>
<accession>A0A2A2K389</accession>
<dbReference type="AlphaFoldDB" id="A0A2A2K389"/>
<evidence type="ECO:0000256" key="1">
    <source>
        <dbReference type="SAM" id="MobiDB-lite"/>
    </source>
</evidence>